<dbReference type="PROSITE" id="PS51755">
    <property type="entry name" value="OMPR_PHOB"/>
    <property type="match status" value="1"/>
</dbReference>
<dbReference type="RefSeq" id="WP_013667318.1">
    <property type="nucleotide sequence ID" value="NZ_JBHLWO010000002.1"/>
</dbReference>
<dbReference type="InterPro" id="IPR001867">
    <property type="entry name" value="OmpR/PhoB-type_DNA-bd"/>
</dbReference>
<dbReference type="SMART" id="SM00862">
    <property type="entry name" value="Trans_reg_C"/>
    <property type="match status" value="1"/>
</dbReference>
<evidence type="ECO:0000313" key="8">
    <source>
        <dbReference type="EMBL" id="MFC0319755.1"/>
    </source>
</evidence>
<feature type="domain" description="OmpR/PhoB-type" evidence="7">
    <location>
        <begin position="131"/>
        <end position="228"/>
    </location>
</feature>
<evidence type="ECO:0000256" key="2">
    <source>
        <dbReference type="ARBA" id="ARBA00023012"/>
    </source>
</evidence>
<feature type="domain" description="Response regulatory" evidence="6">
    <location>
        <begin position="5"/>
        <end position="119"/>
    </location>
</feature>
<dbReference type="PROSITE" id="PS50110">
    <property type="entry name" value="RESPONSE_REGULATORY"/>
    <property type="match status" value="1"/>
</dbReference>
<keyword evidence="1 4" id="KW-0597">Phosphoprotein</keyword>
<evidence type="ECO:0000256" key="1">
    <source>
        <dbReference type="ARBA" id="ARBA00022553"/>
    </source>
</evidence>
<dbReference type="InterPro" id="IPR011006">
    <property type="entry name" value="CheY-like_superfamily"/>
</dbReference>
<dbReference type="Gene3D" id="3.40.50.2300">
    <property type="match status" value="1"/>
</dbReference>
<dbReference type="Pfam" id="PF00486">
    <property type="entry name" value="Trans_reg_C"/>
    <property type="match status" value="1"/>
</dbReference>
<organism evidence="8 9">
    <name type="scientific">Olivibacter oleidegradans</name>
    <dbReference type="NCBI Taxonomy" id="760123"/>
    <lineage>
        <taxon>Bacteria</taxon>
        <taxon>Pseudomonadati</taxon>
        <taxon>Bacteroidota</taxon>
        <taxon>Sphingobacteriia</taxon>
        <taxon>Sphingobacteriales</taxon>
        <taxon>Sphingobacteriaceae</taxon>
        <taxon>Olivibacter</taxon>
    </lineage>
</organism>
<dbReference type="CDD" id="cd00383">
    <property type="entry name" value="trans_reg_C"/>
    <property type="match status" value="1"/>
</dbReference>
<protein>
    <submittedName>
        <fullName evidence="8">Response regulator transcription factor</fullName>
    </submittedName>
</protein>
<feature type="modified residue" description="4-aspartylphosphate" evidence="4">
    <location>
        <position position="54"/>
    </location>
</feature>
<dbReference type="Pfam" id="PF00072">
    <property type="entry name" value="Response_reg"/>
    <property type="match status" value="1"/>
</dbReference>
<evidence type="ECO:0000256" key="5">
    <source>
        <dbReference type="PROSITE-ProRule" id="PRU01091"/>
    </source>
</evidence>
<keyword evidence="2" id="KW-0902">Two-component regulatory system</keyword>
<dbReference type="SUPFAM" id="SSF46894">
    <property type="entry name" value="C-terminal effector domain of the bipartite response regulators"/>
    <property type="match status" value="1"/>
</dbReference>
<evidence type="ECO:0000256" key="3">
    <source>
        <dbReference type="ARBA" id="ARBA00023125"/>
    </source>
</evidence>
<dbReference type="EMBL" id="JBHLWO010000002">
    <property type="protein sequence ID" value="MFC0319755.1"/>
    <property type="molecule type" value="Genomic_DNA"/>
</dbReference>
<dbReference type="PANTHER" id="PTHR48111:SF40">
    <property type="entry name" value="PHOSPHATE REGULON TRANSCRIPTIONAL REGULATORY PROTEIN PHOB"/>
    <property type="match status" value="1"/>
</dbReference>
<comment type="caution">
    <text evidence="8">The sequence shown here is derived from an EMBL/GenBank/DDBJ whole genome shotgun (WGS) entry which is preliminary data.</text>
</comment>
<dbReference type="InterPro" id="IPR001789">
    <property type="entry name" value="Sig_transdc_resp-reg_receiver"/>
</dbReference>
<accession>A0ABV6HLM6</accession>
<dbReference type="SMART" id="SM00448">
    <property type="entry name" value="REC"/>
    <property type="match status" value="1"/>
</dbReference>
<dbReference type="CDD" id="cd17574">
    <property type="entry name" value="REC_OmpR"/>
    <property type="match status" value="1"/>
</dbReference>
<sequence>MEAVKILIAEDEPFLGKIVKESLELSGFNVILVQDGVKAYATFRAWQPTVCIFDIMMPVKDGFSLIEDVRRIDQQVPIIFLTAKSLTNDVVKGFELGCNDYLKKPFSMEELIVRINALLSRPSIKNKNEIKEIFEIGDFLFNSKNQELNKPNGTIKLSFRESVLLKLLAENKNEVLNRKLALEVVWGEDNFFNARSMDVFITKLRKHLREDSRIEIVNIRGIGYKLIINE</sequence>
<dbReference type="PANTHER" id="PTHR48111">
    <property type="entry name" value="REGULATOR OF RPOS"/>
    <property type="match status" value="1"/>
</dbReference>
<keyword evidence="9" id="KW-1185">Reference proteome</keyword>
<evidence type="ECO:0000259" key="7">
    <source>
        <dbReference type="PROSITE" id="PS51755"/>
    </source>
</evidence>
<dbReference type="SUPFAM" id="SSF52172">
    <property type="entry name" value="CheY-like"/>
    <property type="match status" value="1"/>
</dbReference>
<dbReference type="Gene3D" id="6.10.250.690">
    <property type="match status" value="1"/>
</dbReference>
<proteinExistence type="predicted"/>
<dbReference type="Gene3D" id="1.10.10.10">
    <property type="entry name" value="Winged helix-like DNA-binding domain superfamily/Winged helix DNA-binding domain"/>
    <property type="match status" value="1"/>
</dbReference>
<evidence type="ECO:0000256" key="4">
    <source>
        <dbReference type="PROSITE-ProRule" id="PRU00169"/>
    </source>
</evidence>
<reference evidence="8 9" key="1">
    <citation type="submission" date="2024-09" db="EMBL/GenBank/DDBJ databases">
        <authorList>
            <person name="Sun Q."/>
            <person name="Mori K."/>
        </authorList>
    </citation>
    <scope>NUCLEOTIDE SEQUENCE [LARGE SCALE GENOMIC DNA]</scope>
    <source>
        <strain evidence="8 9">CCM 7765</strain>
    </source>
</reference>
<evidence type="ECO:0000313" key="9">
    <source>
        <dbReference type="Proteomes" id="UP001589774"/>
    </source>
</evidence>
<name>A0ABV6HLM6_9SPHI</name>
<gene>
    <name evidence="8" type="ORF">ACFFI0_15645</name>
</gene>
<dbReference type="InterPro" id="IPR036388">
    <property type="entry name" value="WH-like_DNA-bd_sf"/>
</dbReference>
<dbReference type="Proteomes" id="UP001589774">
    <property type="component" value="Unassembled WGS sequence"/>
</dbReference>
<keyword evidence="3 5" id="KW-0238">DNA-binding</keyword>
<dbReference type="InterPro" id="IPR039420">
    <property type="entry name" value="WalR-like"/>
</dbReference>
<dbReference type="InterPro" id="IPR016032">
    <property type="entry name" value="Sig_transdc_resp-reg_C-effctor"/>
</dbReference>
<evidence type="ECO:0000259" key="6">
    <source>
        <dbReference type="PROSITE" id="PS50110"/>
    </source>
</evidence>
<feature type="DNA-binding region" description="OmpR/PhoB-type" evidence="5">
    <location>
        <begin position="131"/>
        <end position="228"/>
    </location>
</feature>